<comment type="caution">
    <text evidence="2">The sequence shown here is derived from an EMBL/GenBank/DDBJ whole genome shotgun (WGS) entry which is preliminary data.</text>
</comment>
<sequence>MSPVSRGRKPKKAKKNKKQATKPKVPLTAEPEPLPDWFEEAIENILGGVDGLMACRTARDLEQTTAELLGAELKRAIDDANSGLYFDLFFAALVAEVSASAKAGPTEALWRLLHGLLAIAAPGVVPTLRSTIARIESESESLSDWPRSLANIKATGEVWEMRDVYGTRLAVIAAYTYPGVYLFDVDMSGIPVLTDGRVYDDLEQATEAWRKKLGDEAGDAEPKAVTDTERLTGLVSCDFEIIGFESRDALDNWHRAQRRFEDLETALKKRNLPLPPYQSLFDDPDPAEMAGLFIEWHSERYGGEPDPEAVEDLAGEWMEGLVPDTRFDVSPGRVGYYLDVIGDWRDPVAMALLRKWACWLAERAGLPSPLVERVVAKATK</sequence>
<gene>
    <name evidence="2" type="ORF">HDA45_004372</name>
</gene>
<protein>
    <submittedName>
        <fullName evidence="2">Uncharacterized protein</fullName>
    </submittedName>
</protein>
<evidence type="ECO:0000256" key="1">
    <source>
        <dbReference type="SAM" id="MobiDB-lite"/>
    </source>
</evidence>
<organism evidence="2 3">
    <name type="scientific">Amycolatopsis umgeniensis</name>
    <dbReference type="NCBI Taxonomy" id="336628"/>
    <lineage>
        <taxon>Bacteria</taxon>
        <taxon>Bacillati</taxon>
        <taxon>Actinomycetota</taxon>
        <taxon>Actinomycetes</taxon>
        <taxon>Pseudonocardiales</taxon>
        <taxon>Pseudonocardiaceae</taxon>
        <taxon>Amycolatopsis</taxon>
    </lineage>
</organism>
<evidence type="ECO:0000313" key="2">
    <source>
        <dbReference type="EMBL" id="MBB5854285.1"/>
    </source>
</evidence>
<dbReference type="RefSeq" id="WP_184898171.1">
    <property type="nucleotide sequence ID" value="NZ_JACHMX010000001.1"/>
</dbReference>
<dbReference type="Proteomes" id="UP000580861">
    <property type="component" value="Unassembled WGS sequence"/>
</dbReference>
<feature type="compositionally biased region" description="Basic residues" evidence="1">
    <location>
        <begin position="1"/>
        <end position="21"/>
    </location>
</feature>
<reference evidence="2 3" key="1">
    <citation type="submission" date="2020-08" db="EMBL/GenBank/DDBJ databases">
        <title>Sequencing the genomes of 1000 actinobacteria strains.</title>
        <authorList>
            <person name="Klenk H.-P."/>
        </authorList>
    </citation>
    <scope>NUCLEOTIDE SEQUENCE [LARGE SCALE GENOMIC DNA]</scope>
    <source>
        <strain evidence="2 3">DSM 45272</strain>
    </source>
</reference>
<feature type="region of interest" description="Disordered" evidence="1">
    <location>
        <begin position="1"/>
        <end position="31"/>
    </location>
</feature>
<dbReference type="EMBL" id="JACHMX010000001">
    <property type="protein sequence ID" value="MBB5854285.1"/>
    <property type="molecule type" value="Genomic_DNA"/>
</dbReference>
<keyword evidence="3" id="KW-1185">Reference proteome</keyword>
<accession>A0A841B661</accession>
<proteinExistence type="predicted"/>
<evidence type="ECO:0000313" key="3">
    <source>
        <dbReference type="Proteomes" id="UP000580861"/>
    </source>
</evidence>
<dbReference type="AlphaFoldDB" id="A0A841B661"/>
<name>A0A841B661_9PSEU</name>